<feature type="transmembrane region" description="Helical" evidence="3">
    <location>
        <begin position="1061"/>
        <end position="1081"/>
    </location>
</feature>
<evidence type="ECO:0000256" key="4">
    <source>
        <dbReference type="SAM" id="SignalP"/>
    </source>
</evidence>
<feature type="transmembrane region" description="Helical" evidence="3">
    <location>
        <begin position="1028"/>
        <end position="1049"/>
    </location>
</feature>
<reference evidence="7 8" key="2">
    <citation type="submission" date="2019-01" db="EMBL/GenBank/DDBJ databases">
        <title>The decoding of complex shrimp genome reveals the adaptation for benthos swimmer, frequently molting mechanism and breeding impact on genome.</title>
        <authorList>
            <person name="Sun Y."/>
            <person name="Gao Y."/>
            <person name="Yu Y."/>
        </authorList>
    </citation>
    <scope>NUCLEOTIDE SEQUENCE [LARGE SCALE GENOMIC DNA]</scope>
    <source>
        <tissue evidence="7">Muscle</tissue>
    </source>
</reference>
<reference evidence="7 8" key="1">
    <citation type="submission" date="2018-04" db="EMBL/GenBank/DDBJ databases">
        <authorList>
            <person name="Zhang X."/>
            <person name="Yuan J."/>
            <person name="Li F."/>
            <person name="Xiang J."/>
        </authorList>
    </citation>
    <scope>NUCLEOTIDE SEQUENCE [LARGE SCALE GENOMIC DNA]</scope>
    <source>
        <tissue evidence="7">Muscle</tissue>
    </source>
</reference>
<feature type="transmembrane region" description="Helical" evidence="3">
    <location>
        <begin position="1170"/>
        <end position="1193"/>
    </location>
</feature>
<comment type="caution">
    <text evidence="7">The sequence shown here is derived from an EMBL/GenBank/DDBJ whole genome shotgun (WGS) entry which is preliminary data.</text>
</comment>
<protein>
    <submittedName>
        <fullName evidence="7">Uncharacterized protein</fullName>
    </submittedName>
</protein>
<dbReference type="GO" id="GO:0016020">
    <property type="term" value="C:membrane"/>
    <property type="evidence" value="ECO:0007669"/>
    <property type="project" value="InterPro"/>
</dbReference>
<name>A0A3R7QBU6_PENVA</name>
<evidence type="ECO:0000259" key="6">
    <source>
        <dbReference type="PROSITE" id="PS50835"/>
    </source>
</evidence>
<evidence type="ECO:0000313" key="8">
    <source>
        <dbReference type="Proteomes" id="UP000283509"/>
    </source>
</evidence>
<dbReference type="EMBL" id="QCYY01001955">
    <property type="protein sequence ID" value="ROT74000.1"/>
    <property type="molecule type" value="Genomic_DNA"/>
</dbReference>
<dbReference type="InterPro" id="IPR000742">
    <property type="entry name" value="EGF"/>
</dbReference>
<dbReference type="InterPro" id="IPR007110">
    <property type="entry name" value="Ig-like_dom"/>
</dbReference>
<feature type="domain" description="EGF-like" evidence="5">
    <location>
        <begin position="232"/>
        <end position="272"/>
    </location>
</feature>
<dbReference type="InterPro" id="IPR013783">
    <property type="entry name" value="Ig-like_fold"/>
</dbReference>
<feature type="transmembrane region" description="Helical" evidence="3">
    <location>
        <begin position="1239"/>
        <end position="1259"/>
    </location>
</feature>
<evidence type="ECO:0000256" key="2">
    <source>
        <dbReference type="SAM" id="MobiDB-lite"/>
    </source>
</evidence>
<dbReference type="PROSITE" id="PS50835">
    <property type="entry name" value="IG_LIKE"/>
    <property type="match status" value="1"/>
</dbReference>
<keyword evidence="4" id="KW-0732">Signal</keyword>
<dbReference type="OrthoDB" id="6381008at2759"/>
<dbReference type="PROSITE" id="PS00022">
    <property type="entry name" value="EGF_1"/>
    <property type="match status" value="2"/>
</dbReference>
<keyword evidence="3" id="KW-0812">Transmembrane</keyword>
<evidence type="ECO:0000256" key="1">
    <source>
        <dbReference type="PROSITE-ProRule" id="PRU00076"/>
    </source>
</evidence>
<dbReference type="GO" id="GO:0004930">
    <property type="term" value="F:G protein-coupled receptor activity"/>
    <property type="evidence" value="ECO:0007669"/>
    <property type="project" value="InterPro"/>
</dbReference>
<feature type="disulfide bond" evidence="1">
    <location>
        <begin position="262"/>
        <end position="271"/>
    </location>
</feature>
<dbReference type="Gene3D" id="4.10.1240.10">
    <property type="entry name" value="GPCR, family 2, extracellular hormone receptor domain"/>
    <property type="match status" value="1"/>
</dbReference>
<proteinExistence type="predicted"/>
<accession>A0A3R7QBU6</accession>
<feature type="transmembrane region" description="Helical" evidence="3">
    <location>
        <begin position="1213"/>
        <end position="1233"/>
    </location>
</feature>
<dbReference type="PROSITE" id="PS50026">
    <property type="entry name" value="EGF_3"/>
    <property type="match status" value="1"/>
</dbReference>
<feature type="region of interest" description="Disordered" evidence="2">
    <location>
        <begin position="1546"/>
        <end position="1568"/>
    </location>
</feature>
<dbReference type="CDD" id="cd00096">
    <property type="entry name" value="Ig"/>
    <property type="match status" value="1"/>
</dbReference>
<evidence type="ECO:0000256" key="3">
    <source>
        <dbReference type="SAM" id="Phobius"/>
    </source>
</evidence>
<feature type="transmembrane region" description="Helical" evidence="3">
    <location>
        <begin position="1087"/>
        <end position="1107"/>
    </location>
</feature>
<feature type="compositionally biased region" description="Basic and acidic residues" evidence="2">
    <location>
        <begin position="1559"/>
        <end position="1568"/>
    </location>
</feature>
<keyword evidence="3" id="KW-0472">Membrane</keyword>
<keyword evidence="8" id="KW-1185">Reference proteome</keyword>
<dbReference type="InterPro" id="IPR003599">
    <property type="entry name" value="Ig_sub"/>
</dbReference>
<dbReference type="SUPFAM" id="SSF48726">
    <property type="entry name" value="Immunoglobulin"/>
    <property type="match status" value="1"/>
</dbReference>
<dbReference type="Proteomes" id="UP000283509">
    <property type="component" value="Unassembled WGS sequence"/>
</dbReference>
<dbReference type="InterPro" id="IPR051830">
    <property type="entry name" value="NOTCH_homolog"/>
</dbReference>
<feature type="transmembrane region" description="Helical" evidence="3">
    <location>
        <begin position="1128"/>
        <end position="1150"/>
    </location>
</feature>
<evidence type="ECO:0000259" key="5">
    <source>
        <dbReference type="PROSITE" id="PS50026"/>
    </source>
</evidence>
<keyword evidence="3" id="KW-1133">Transmembrane helix</keyword>
<keyword evidence="1" id="KW-0245">EGF-like domain</keyword>
<dbReference type="InterPro" id="IPR036445">
    <property type="entry name" value="GPCR_2_extracell_dom_sf"/>
</dbReference>
<feature type="chain" id="PRO_5018717421" evidence="4">
    <location>
        <begin position="39"/>
        <end position="1568"/>
    </location>
</feature>
<feature type="domain" description="Ig-like" evidence="6">
    <location>
        <begin position="414"/>
        <end position="513"/>
    </location>
</feature>
<gene>
    <name evidence="7" type="ORF">C7M84_007532</name>
</gene>
<dbReference type="Gene3D" id="2.60.40.10">
    <property type="entry name" value="Immunoglobulins"/>
    <property type="match status" value="1"/>
</dbReference>
<evidence type="ECO:0000313" key="7">
    <source>
        <dbReference type="EMBL" id="ROT74000.1"/>
    </source>
</evidence>
<dbReference type="InterPro" id="IPR036179">
    <property type="entry name" value="Ig-like_dom_sf"/>
</dbReference>
<sequence>MHATKGAHMRLVLDARITGVRAAVALALVLLAGASAKASSPCTPCGSTVRWSEEKHSAVGFLCQEGFPSTPLQHPYTCLVFFEVPPTHNLTFHFHEIYTRDVSLVVCNSTYHENRRYVTDLAYWKINCKALQPEQGNARLLLHGHVYLNVTTLREATTEDHRLHHDKYQGRHGFNFTYEIWRRSEKPVVEDLQYGNLHDCNYNGIPILHQMSQKYRFACQCPVGVSGPHCQWGGVCTKEHAERLCDHHGACRNVAGVSACACDRDHFGATCQLHFTNIPTQSRTCQGRMDCQQNCHLRVARNLTYTYCSCGVGYTAVNGTHCRATEEWVLSAAMKIGRGRHLSMEKIRNQTLQILGRGDPSGRAEKDIMKITIKGKKVEVEVGLTGKNFMEKISKTELWNRTFHTRSVNISAIPRLSVGPVSAEFPDRQKLVLRCPVYGGPDLHVTWYKDGILVYAHHVSWCYYEDSTDLLYVKAEPGSVKYKCTLILQISPLEQMDRGTYACQVVDRHDTLTRMVVVGVNESLRAELTPFVHSVLPGSSMTLNCTTKNRDWVDGDHYGAEWTVLPRDGFSSYQQDVVFRSGFRLHITNITKPLNVTCHIREKEGVIYMPGEEALDEALDTAEIHVLEPGRPACQTVTQDGITWGPIPVGRRDVERCPAGHTGRAVRLCSPLPTPPPLPPSWETPDFSDCFYKPLVDIRTLLTLHKRGYETLSGSVDKQARDFSRILQERRTQILQGERASLWQILEMLQDTGKRMGSLISQKLFFEIVHEIIKNYDSFTLMDVFRMNEPIRMYLKAGLNATQPEGQVTRLPHLLAKREVVTGRQMFEMEGSEPRSDTSQGAPTVQVSLEETDALETRTLTQPRRQVRVPDVSLAVGVVTYLNPGLVFDYDWKVREGPVKLAGYLVEIVWGLSEASGKNLSSSEVLSRREAPPDGGASDKVHGFSSVLRLHYPVCPQVKEWQLKCGQPLHNDTDIKWDFGMCSVDSGGGESGCVCKCRGEGLFGLVLVNGTDKRVTEETPDPTWQKNYVTGIGSCASFLLLLLCLMLQLPRSCDSSVQLRVVKCAALMGANGVFAALALWPVDKSEYLVVLVACAVCFVLCLAAGVSQQMLLHQRLSLTPHDPGLPHTCISNTMIFFLTMVVGLLLWVVHSVTQYQLGTPWLTLGPAWPLTALLMAILVALTFLWVIVAVHNVYQLTVLKEEASHYILIRDRLWHQVLLLVGEWVLVVTSAVYSHPIGRYFFCFATLMQSFLMIIMYTCKDNDVTAMCKCKRMCCPSVGPCRKSSQSENGCSSHMSYHLTTTTTPSEREGNFKYYKDDIPSDSFEKDVFSAKKILYASDSILPPGPGHPRFGTQSRMPLYMRRNSREGHGLPIPRNTLLIRGVDLLRGEDTDPHDSRLRAAERLSDRKRNILLAGQHTTKRDPSLEMLRIQRCPGTSQDPDGRYLDMSVPQHKINAEGNLNKHGCANIKKEVLGSAGNNVIHKQNGFRQAAIARKNIYQNSNSQSSKDETSSNTHHYLPMKVNSHVIIAKHRALGQQIEPNISVSRLSDPRGISSHTHSHAEYMLSDH</sequence>
<organism evidence="7 8">
    <name type="scientific">Penaeus vannamei</name>
    <name type="common">Whiteleg shrimp</name>
    <name type="synonym">Litopenaeus vannamei</name>
    <dbReference type="NCBI Taxonomy" id="6689"/>
    <lineage>
        <taxon>Eukaryota</taxon>
        <taxon>Metazoa</taxon>
        <taxon>Ecdysozoa</taxon>
        <taxon>Arthropoda</taxon>
        <taxon>Crustacea</taxon>
        <taxon>Multicrustacea</taxon>
        <taxon>Malacostraca</taxon>
        <taxon>Eumalacostraca</taxon>
        <taxon>Eucarida</taxon>
        <taxon>Decapoda</taxon>
        <taxon>Dendrobranchiata</taxon>
        <taxon>Penaeoidea</taxon>
        <taxon>Penaeidae</taxon>
        <taxon>Penaeus</taxon>
    </lineage>
</organism>
<feature type="signal peptide" evidence="4">
    <location>
        <begin position="1"/>
        <end position="38"/>
    </location>
</feature>
<keyword evidence="1" id="KW-1015">Disulfide bond</keyword>
<comment type="caution">
    <text evidence="1">Lacks conserved residue(s) required for the propagation of feature annotation.</text>
</comment>
<dbReference type="PANTHER" id="PTHR24033">
    <property type="entry name" value="EGF-LIKE DOMAIN-CONTAINING PROTEIN"/>
    <property type="match status" value="1"/>
</dbReference>
<dbReference type="SMART" id="SM00409">
    <property type="entry name" value="IG"/>
    <property type="match status" value="2"/>
</dbReference>